<keyword evidence="3" id="KW-0804">Transcription</keyword>
<dbReference type="Proteomes" id="UP000305131">
    <property type="component" value="Unassembled WGS sequence"/>
</dbReference>
<evidence type="ECO:0000256" key="2">
    <source>
        <dbReference type="ARBA" id="ARBA00023015"/>
    </source>
</evidence>
<dbReference type="PANTHER" id="PTHR44591">
    <property type="entry name" value="STRESS RESPONSE REGULATOR PROTEIN 1"/>
    <property type="match status" value="1"/>
</dbReference>
<reference evidence="6 7" key="1">
    <citation type="submission" date="2019-05" db="EMBL/GenBank/DDBJ databases">
        <authorList>
            <person name="Zhou X."/>
        </authorList>
    </citation>
    <scope>NUCLEOTIDE SEQUENCE [LARGE SCALE GENOMIC DNA]</scope>
    <source>
        <strain evidence="6 7">DSM 432</strain>
    </source>
</reference>
<dbReference type="RefSeq" id="WP_138401160.1">
    <property type="nucleotide sequence ID" value="NZ_JBAFVI010000003.1"/>
</dbReference>
<evidence type="ECO:0000313" key="7">
    <source>
        <dbReference type="Proteomes" id="UP000305131"/>
    </source>
</evidence>
<protein>
    <submittedName>
        <fullName evidence="6">Response regulator</fullName>
    </submittedName>
</protein>
<gene>
    <name evidence="6" type="ORF">FBQ73_19495</name>
</gene>
<dbReference type="InterPro" id="IPR011006">
    <property type="entry name" value="CheY-like_superfamily"/>
</dbReference>
<dbReference type="PROSITE" id="PS50110">
    <property type="entry name" value="RESPONSE_REGULATORY"/>
    <property type="match status" value="1"/>
</dbReference>
<dbReference type="GeneID" id="95775640"/>
<organism evidence="6 7">
    <name type="scientific">Xanthobacter autotrophicus</name>
    <dbReference type="NCBI Taxonomy" id="280"/>
    <lineage>
        <taxon>Bacteria</taxon>
        <taxon>Pseudomonadati</taxon>
        <taxon>Pseudomonadota</taxon>
        <taxon>Alphaproteobacteria</taxon>
        <taxon>Hyphomicrobiales</taxon>
        <taxon>Xanthobacteraceae</taxon>
        <taxon>Xanthobacter</taxon>
    </lineage>
</organism>
<dbReference type="PANTHER" id="PTHR44591:SF3">
    <property type="entry name" value="RESPONSE REGULATORY DOMAIN-CONTAINING PROTEIN"/>
    <property type="match status" value="1"/>
</dbReference>
<evidence type="ECO:0000259" key="5">
    <source>
        <dbReference type="PROSITE" id="PS50110"/>
    </source>
</evidence>
<feature type="domain" description="Response regulatory" evidence="5">
    <location>
        <begin position="14"/>
        <end position="130"/>
    </location>
</feature>
<feature type="modified residue" description="4-aspartylphosphate" evidence="4">
    <location>
        <position position="63"/>
    </location>
</feature>
<dbReference type="SUPFAM" id="SSF52172">
    <property type="entry name" value="CheY-like"/>
    <property type="match status" value="1"/>
</dbReference>
<dbReference type="Gene3D" id="3.40.50.2300">
    <property type="match status" value="1"/>
</dbReference>
<dbReference type="GO" id="GO:0000160">
    <property type="term" value="P:phosphorelay signal transduction system"/>
    <property type="evidence" value="ECO:0007669"/>
    <property type="project" value="InterPro"/>
</dbReference>
<dbReference type="AlphaFoldDB" id="A0A6C1KNX9"/>
<dbReference type="OrthoDB" id="9801602at2"/>
<dbReference type="SMART" id="SM00448">
    <property type="entry name" value="REC"/>
    <property type="match status" value="1"/>
</dbReference>
<keyword evidence="1 4" id="KW-0597">Phosphoprotein</keyword>
<dbReference type="EMBL" id="VAUP01000038">
    <property type="protein sequence ID" value="TLX41116.1"/>
    <property type="molecule type" value="Genomic_DNA"/>
</dbReference>
<sequence>MIPELAPAKACAAKVLIADDEPNIVVSLEFMMKREGFEVLVARDGRAALEAIRRERPRLVLLDATMPGMSGFDVCEAVRADADVRSTCIVMLTAKGRETDMARGVGAGADAYVTKPFSTRDLVQQVKDMLAKDTAARALATGSAGAGELPKDMPA</sequence>
<name>A0A6C1KNX9_XANAU</name>
<keyword evidence="2" id="KW-0805">Transcription regulation</keyword>
<evidence type="ECO:0000256" key="1">
    <source>
        <dbReference type="ARBA" id="ARBA00022553"/>
    </source>
</evidence>
<evidence type="ECO:0000256" key="3">
    <source>
        <dbReference type="ARBA" id="ARBA00023163"/>
    </source>
</evidence>
<dbReference type="Pfam" id="PF00072">
    <property type="entry name" value="Response_reg"/>
    <property type="match status" value="1"/>
</dbReference>
<dbReference type="InterPro" id="IPR050595">
    <property type="entry name" value="Bact_response_regulator"/>
</dbReference>
<evidence type="ECO:0000313" key="6">
    <source>
        <dbReference type="EMBL" id="TLX41116.1"/>
    </source>
</evidence>
<dbReference type="InterPro" id="IPR001789">
    <property type="entry name" value="Sig_transdc_resp-reg_receiver"/>
</dbReference>
<proteinExistence type="predicted"/>
<evidence type="ECO:0000256" key="4">
    <source>
        <dbReference type="PROSITE-ProRule" id="PRU00169"/>
    </source>
</evidence>
<accession>A0A6C1KNX9</accession>
<comment type="caution">
    <text evidence="6">The sequence shown here is derived from an EMBL/GenBank/DDBJ whole genome shotgun (WGS) entry which is preliminary data.</text>
</comment>